<dbReference type="Pfam" id="PF03841">
    <property type="entry name" value="SelA"/>
    <property type="match status" value="1"/>
</dbReference>
<dbReference type="EMBL" id="SWAU01000005">
    <property type="protein sequence ID" value="TKA98341.1"/>
    <property type="molecule type" value="Genomic_DNA"/>
</dbReference>
<sequence length="415" mass="43762">MIKNTQHPIDWSWHDAQGYGRMINVSGTMTSLGGSIATRRVAEATAEAMPRFARIHEMQARASEVIGRLTGAEAGFLTASASAGITLSIAGCITGLDPARAEALPEAPGPRNAVAIQMGHMCEYGAPVSQAISLAGGRTRIVGQSTSTKDYQLEAALDETCAAALYVVSHHVADYGMIPLDTFVQIAHARGVPVIVDAASEYDLTGFLAAGADIVIYSGHKFLGGPTSGIVAGALELVRAAYLQNTGIGRGMKIGKESIAGAIASMEQWMERDHEAIRAEETRALDLWQSALAPLTGVTPVRIPDPTNNPLERLQVCVDPTQAGASAAQFAEICGRQDPPLIVRGHEVEKGYFQLDPCNLMPGQAELVRDILIAVLSDAPTAAKVDARRALAGARNGGTQSYLDWLKPASERSAG</sequence>
<dbReference type="RefSeq" id="WP_136790987.1">
    <property type="nucleotide sequence ID" value="NZ_SWAU01000005.1"/>
</dbReference>
<evidence type="ECO:0000313" key="5">
    <source>
        <dbReference type="EMBL" id="TKA98341.1"/>
    </source>
</evidence>
<dbReference type="InterPro" id="IPR015421">
    <property type="entry name" value="PyrdxlP-dep_Trfase_major"/>
</dbReference>
<feature type="modified residue" description="N6-(pyridoxal phosphate)lysine" evidence="4">
    <location>
        <position position="221"/>
    </location>
</feature>
<gene>
    <name evidence="5" type="ORF">FAZ78_01415</name>
</gene>
<evidence type="ECO:0000256" key="1">
    <source>
        <dbReference type="ARBA" id="ARBA00001933"/>
    </source>
</evidence>
<keyword evidence="2 4" id="KW-0663">Pyridoxal phosphate</keyword>
<dbReference type="GO" id="GO:0008483">
    <property type="term" value="F:transaminase activity"/>
    <property type="evidence" value="ECO:0007669"/>
    <property type="project" value="UniProtKB-KW"/>
</dbReference>
<name>A0A4U0Z6W9_9RHOB</name>
<dbReference type="PANTHER" id="PTHR32328">
    <property type="entry name" value="L-SERYL-TRNA(SEC) SELENIUM TRANSFERASE"/>
    <property type="match status" value="1"/>
</dbReference>
<keyword evidence="5" id="KW-0808">Transferase</keyword>
<keyword evidence="5" id="KW-0032">Aminotransferase</keyword>
<reference evidence="5 6" key="1">
    <citation type="submission" date="2019-04" db="EMBL/GenBank/DDBJ databases">
        <title>Crypto-aerobic microbial life in anoxic (sulfidic) marine sediments.</title>
        <authorList>
            <person name="Bhattacharya S."/>
            <person name="Roy C."/>
            <person name="Mondal N."/>
            <person name="Sarkar J."/>
            <person name="Mandal S."/>
            <person name="Rameez M.J."/>
            <person name="Ghosh W."/>
        </authorList>
    </citation>
    <scope>NUCLEOTIDE SEQUENCE [LARGE SCALE GENOMIC DNA]</scope>
    <source>
        <strain evidence="5 6">SBBC</strain>
    </source>
</reference>
<accession>A0A4U0Z6W9</accession>
<evidence type="ECO:0000256" key="2">
    <source>
        <dbReference type="ARBA" id="ARBA00022898"/>
    </source>
</evidence>
<comment type="cofactor">
    <cofactor evidence="1 4">
        <name>pyridoxal 5'-phosphate</name>
        <dbReference type="ChEBI" id="CHEBI:597326"/>
    </cofactor>
</comment>
<dbReference type="Proteomes" id="UP000306340">
    <property type="component" value="Unassembled WGS sequence"/>
</dbReference>
<dbReference type="Gene3D" id="3.40.640.10">
    <property type="entry name" value="Type I PLP-dependent aspartate aminotransferase-like (Major domain)"/>
    <property type="match status" value="1"/>
</dbReference>
<dbReference type="AlphaFoldDB" id="A0A4U0Z6W9"/>
<evidence type="ECO:0000256" key="4">
    <source>
        <dbReference type="PIRSR" id="PIRSR618319-50"/>
    </source>
</evidence>
<proteinExistence type="inferred from homology"/>
<evidence type="ECO:0000256" key="3">
    <source>
        <dbReference type="ARBA" id="ARBA00044507"/>
    </source>
</evidence>
<dbReference type="GO" id="GO:0004125">
    <property type="term" value="F:L-seryl-tRNA(Sec) selenium transferase activity"/>
    <property type="evidence" value="ECO:0007669"/>
    <property type="project" value="TreeGrafter"/>
</dbReference>
<dbReference type="InterPro" id="IPR015424">
    <property type="entry name" value="PyrdxlP-dep_Trfase"/>
</dbReference>
<comment type="similarity">
    <text evidence="3">Belongs to the SelA family.</text>
</comment>
<protein>
    <submittedName>
        <fullName evidence="5">Aminotransferase class V-fold PLP-dependent enzyme</fullName>
    </submittedName>
</protein>
<dbReference type="PANTHER" id="PTHR32328:SF0">
    <property type="entry name" value="L-SERYL-TRNA(SEC) SELENIUM TRANSFERASE"/>
    <property type="match status" value="1"/>
</dbReference>
<dbReference type="SUPFAM" id="SSF53383">
    <property type="entry name" value="PLP-dependent transferases"/>
    <property type="match status" value="1"/>
</dbReference>
<organism evidence="5 6">
    <name type="scientific">Cereibacter changlensis</name>
    <dbReference type="NCBI Taxonomy" id="402884"/>
    <lineage>
        <taxon>Bacteria</taxon>
        <taxon>Pseudomonadati</taxon>
        <taxon>Pseudomonadota</taxon>
        <taxon>Alphaproteobacteria</taxon>
        <taxon>Rhodobacterales</taxon>
        <taxon>Paracoccaceae</taxon>
        <taxon>Cereibacter</taxon>
    </lineage>
</organism>
<dbReference type="InterPro" id="IPR018319">
    <property type="entry name" value="SelA-like"/>
</dbReference>
<evidence type="ECO:0000313" key="6">
    <source>
        <dbReference type="Proteomes" id="UP000306340"/>
    </source>
</evidence>
<comment type="caution">
    <text evidence="5">The sequence shown here is derived from an EMBL/GenBank/DDBJ whole genome shotgun (WGS) entry which is preliminary data.</text>
</comment>